<name>A0AA90TD71_9BACI</name>
<dbReference type="EMBL" id="JAVGVR010000001">
    <property type="protein sequence ID" value="MDQ6598092.1"/>
    <property type="molecule type" value="Genomic_DNA"/>
</dbReference>
<dbReference type="AlphaFoldDB" id="A0AA90TD71"/>
<dbReference type="SUPFAM" id="SSF57884">
    <property type="entry name" value="Ada DNA repair protein, N-terminal domain (N-Ada 10)"/>
    <property type="match status" value="1"/>
</dbReference>
<dbReference type="GO" id="GO:0008168">
    <property type="term" value="F:methyltransferase activity"/>
    <property type="evidence" value="ECO:0007669"/>
    <property type="project" value="InterPro"/>
</dbReference>
<protein>
    <submittedName>
        <fullName evidence="3">Ada metal-binding domain-containing protein</fullName>
    </submittedName>
</protein>
<dbReference type="Pfam" id="PF02805">
    <property type="entry name" value="Ada_Zn_binding"/>
    <property type="match status" value="1"/>
</dbReference>
<proteinExistence type="predicted"/>
<dbReference type="Proteomes" id="UP001178888">
    <property type="component" value="Unassembled WGS sequence"/>
</dbReference>
<sequence>MSEKMYTLLDANRKPYQSATPGKLGGNGKGKIYGRLDCPAALRAIAKGGYVESRVFFADEETAIAAGFRPCGTCMREKYAKWKAQHGK</sequence>
<dbReference type="GO" id="GO:0006281">
    <property type="term" value="P:DNA repair"/>
    <property type="evidence" value="ECO:0007669"/>
    <property type="project" value="InterPro"/>
</dbReference>
<comment type="caution">
    <text evidence="3">The sequence shown here is derived from an EMBL/GenBank/DDBJ whole genome shotgun (WGS) entry which is preliminary data.</text>
</comment>
<dbReference type="InterPro" id="IPR004026">
    <property type="entry name" value="Ada_DNA_repair_Zn-bd"/>
</dbReference>
<keyword evidence="4" id="KW-1185">Reference proteome</keyword>
<accession>A0AA90TD71</accession>
<evidence type="ECO:0000313" key="4">
    <source>
        <dbReference type="Proteomes" id="UP001178888"/>
    </source>
</evidence>
<reference evidence="3" key="1">
    <citation type="submission" date="2023-08" db="EMBL/GenBank/DDBJ databases">
        <title>Nitrogen cycling bacteria in agricultural field soils.</title>
        <authorList>
            <person name="Jang J."/>
        </authorList>
    </citation>
    <scope>NUCLEOTIDE SEQUENCE</scope>
    <source>
        <strain evidence="3">PS3-36</strain>
    </source>
</reference>
<dbReference type="InterPro" id="IPR035451">
    <property type="entry name" value="Ada-like_dom_sf"/>
</dbReference>
<gene>
    <name evidence="3" type="ORF">RCG21_17315</name>
</gene>
<dbReference type="GO" id="GO:0006355">
    <property type="term" value="P:regulation of DNA-templated transcription"/>
    <property type="evidence" value="ECO:0007669"/>
    <property type="project" value="InterPro"/>
</dbReference>
<evidence type="ECO:0000259" key="2">
    <source>
        <dbReference type="Pfam" id="PF02805"/>
    </source>
</evidence>
<dbReference type="Gene3D" id="3.40.10.10">
    <property type="entry name" value="DNA Methylphosphotriester Repair Domain"/>
    <property type="match status" value="1"/>
</dbReference>
<evidence type="ECO:0000256" key="1">
    <source>
        <dbReference type="ARBA" id="ARBA00023159"/>
    </source>
</evidence>
<dbReference type="GO" id="GO:0003677">
    <property type="term" value="F:DNA binding"/>
    <property type="evidence" value="ECO:0007669"/>
    <property type="project" value="InterPro"/>
</dbReference>
<keyword evidence="1" id="KW-0010">Activator</keyword>
<feature type="domain" description="Ada DNA repair metal-binding" evidence="2">
    <location>
        <begin position="29"/>
        <end position="75"/>
    </location>
</feature>
<organism evidence="3 4">
    <name type="scientific">Bacillus salipaludis</name>
    <dbReference type="NCBI Taxonomy" id="2547811"/>
    <lineage>
        <taxon>Bacteria</taxon>
        <taxon>Bacillati</taxon>
        <taxon>Bacillota</taxon>
        <taxon>Bacilli</taxon>
        <taxon>Bacillales</taxon>
        <taxon>Bacillaceae</taxon>
        <taxon>Bacillus</taxon>
    </lineage>
</organism>
<dbReference type="GO" id="GO:0008270">
    <property type="term" value="F:zinc ion binding"/>
    <property type="evidence" value="ECO:0007669"/>
    <property type="project" value="InterPro"/>
</dbReference>
<dbReference type="RefSeq" id="WP_308913477.1">
    <property type="nucleotide sequence ID" value="NZ_JAVGVR010000001.1"/>
</dbReference>
<evidence type="ECO:0000313" key="3">
    <source>
        <dbReference type="EMBL" id="MDQ6598092.1"/>
    </source>
</evidence>